<dbReference type="PROSITE" id="PS50928">
    <property type="entry name" value="ABC_TM1"/>
    <property type="match status" value="1"/>
</dbReference>
<dbReference type="InterPro" id="IPR010065">
    <property type="entry name" value="AA_ABC_transptr_permease_3TM"/>
</dbReference>
<dbReference type="SUPFAM" id="SSF161098">
    <property type="entry name" value="MetI-like"/>
    <property type="match status" value="1"/>
</dbReference>
<sequence length="317" mass="34108">MDLQGFGHLLLSGAWVTLKLALASLCVGLVFGLIGAAAKLSGLRVARFLGTLYTTLVRGIPELLLVLTIYFGGSMLLMWIAGWFGYEAYIEISAFVAGVTALSIAFGAYATEVFRAAIQELPKGQWESAYALGMTRRKTFFRIILPQVWRLALPGLGNLFQVLLKDTALISVVGLDELMRQAYVASGYTKEPFTFYMAAAFIYLGLTVVATGITLMLERASNPVSRGPGHECGNDGNASHGGDRPMSWDWSIILQYLPRLLDGALLTLELVAISGLIGILIAVPLALLRVSPNPGCGRCPSPISSSSAGHRCWCRSS</sequence>
<reference evidence="13" key="1">
    <citation type="journal article" date="2019" name="Int. J. Syst. Evol. Microbiol.">
        <title>The Global Catalogue of Microorganisms (GCM) 10K type strain sequencing project: providing services to taxonomists for standard genome sequencing and annotation.</title>
        <authorList>
            <consortium name="The Broad Institute Genomics Platform"/>
            <consortium name="The Broad Institute Genome Sequencing Center for Infectious Disease"/>
            <person name="Wu L."/>
            <person name="Ma J."/>
        </authorList>
    </citation>
    <scope>NUCLEOTIDE SEQUENCE [LARGE SCALE GENOMIC DNA]</scope>
    <source>
        <strain evidence="13">NBRC 111756</strain>
    </source>
</reference>
<keyword evidence="6 10" id="KW-0812">Transmembrane</keyword>
<dbReference type="PANTHER" id="PTHR30133:SF2">
    <property type="entry name" value="ARGININE ABC TRANSPORTER PERMEASE PROTEIN ARTQ"/>
    <property type="match status" value="1"/>
</dbReference>
<accession>A0ABW1ZZ09</accession>
<protein>
    <submittedName>
        <fullName evidence="12">ABC transporter permease subunit</fullName>
    </submittedName>
</protein>
<evidence type="ECO:0000313" key="12">
    <source>
        <dbReference type="EMBL" id="MFC6670443.1"/>
    </source>
</evidence>
<feature type="transmembrane region" description="Helical" evidence="10">
    <location>
        <begin position="20"/>
        <end position="42"/>
    </location>
</feature>
<evidence type="ECO:0000256" key="10">
    <source>
        <dbReference type="RuleBase" id="RU363032"/>
    </source>
</evidence>
<dbReference type="InterPro" id="IPR035906">
    <property type="entry name" value="MetI-like_sf"/>
</dbReference>
<evidence type="ECO:0000256" key="6">
    <source>
        <dbReference type="ARBA" id="ARBA00022692"/>
    </source>
</evidence>
<evidence type="ECO:0000256" key="4">
    <source>
        <dbReference type="ARBA" id="ARBA00022475"/>
    </source>
</evidence>
<evidence type="ECO:0000256" key="8">
    <source>
        <dbReference type="ARBA" id="ARBA00022989"/>
    </source>
</evidence>
<proteinExistence type="inferred from homology"/>
<feature type="transmembrane region" description="Helical" evidence="10">
    <location>
        <begin position="63"/>
        <end position="86"/>
    </location>
</feature>
<evidence type="ECO:0000256" key="1">
    <source>
        <dbReference type="ARBA" id="ARBA00004429"/>
    </source>
</evidence>
<evidence type="ECO:0000256" key="5">
    <source>
        <dbReference type="ARBA" id="ARBA00022519"/>
    </source>
</evidence>
<organism evidence="12 13">
    <name type="scientific">Marinobacterium aestuariivivens</name>
    <dbReference type="NCBI Taxonomy" id="1698799"/>
    <lineage>
        <taxon>Bacteria</taxon>
        <taxon>Pseudomonadati</taxon>
        <taxon>Pseudomonadota</taxon>
        <taxon>Gammaproteobacteria</taxon>
        <taxon>Oceanospirillales</taxon>
        <taxon>Oceanospirillaceae</taxon>
        <taxon>Marinobacterium</taxon>
    </lineage>
</organism>
<dbReference type="CDD" id="cd06261">
    <property type="entry name" value="TM_PBP2"/>
    <property type="match status" value="1"/>
</dbReference>
<keyword evidence="5" id="KW-0997">Cell inner membrane</keyword>
<comment type="similarity">
    <text evidence="2">Belongs to the binding-protein-dependent transport system permease family. HisMQ subfamily.</text>
</comment>
<dbReference type="Pfam" id="PF00528">
    <property type="entry name" value="BPD_transp_1"/>
    <property type="match status" value="1"/>
</dbReference>
<feature type="transmembrane region" description="Helical" evidence="10">
    <location>
        <begin position="92"/>
        <end position="111"/>
    </location>
</feature>
<evidence type="ECO:0000259" key="11">
    <source>
        <dbReference type="PROSITE" id="PS50928"/>
    </source>
</evidence>
<gene>
    <name evidence="12" type="ORF">ACFQDL_10340</name>
</gene>
<comment type="caution">
    <text evidence="12">The sequence shown here is derived from an EMBL/GenBank/DDBJ whole genome shotgun (WGS) entry which is preliminary data.</text>
</comment>
<comment type="subcellular location">
    <subcellularLocation>
        <location evidence="1">Cell inner membrane</location>
        <topology evidence="1">Multi-pass membrane protein</topology>
    </subcellularLocation>
    <subcellularLocation>
        <location evidence="10">Cell membrane</location>
        <topology evidence="10">Multi-pass membrane protein</topology>
    </subcellularLocation>
</comment>
<dbReference type="RefSeq" id="WP_379908949.1">
    <property type="nucleotide sequence ID" value="NZ_JBHSWE010000001.1"/>
</dbReference>
<keyword evidence="4" id="KW-1003">Cell membrane</keyword>
<keyword evidence="9 10" id="KW-0472">Membrane</keyword>
<evidence type="ECO:0000256" key="7">
    <source>
        <dbReference type="ARBA" id="ARBA00022970"/>
    </source>
</evidence>
<keyword evidence="8 10" id="KW-1133">Transmembrane helix</keyword>
<feature type="transmembrane region" description="Helical" evidence="10">
    <location>
        <begin position="195"/>
        <end position="217"/>
    </location>
</feature>
<dbReference type="Gene3D" id="1.10.3720.10">
    <property type="entry name" value="MetI-like"/>
    <property type="match status" value="2"/>
</dbReference>
<evidence type="ECO:0000256" key="3">
    <source>
        <dbReference type="ARBA" id="ARBA00022448"/>
    </source>
</evidence>
<keyword evidence="13" id="KW-1185">Reference proteome</keyword>
<evidence type="ECO:0000256" key="2">
    <source>
        <dbReference type="ARBA" id="ARBA00010072"/>
    </source>
</evidence>
<dbReference type="NCBIfam" id="TIGR01726">
    <property type="entry name" value="HEQRo_perm_3TM"/>
    <property type="match status" value="1"/>
</dbReference>
<keyword evidence="3 10" id="KW-0813">Transport</keyword>
<dbReference type="InterPro" id="IPR051613">
    <property type="entry name" value="ABC_transp_permease_HisMQ"/>
</dbReference>
<name>A0ABW1ZZ09_9GAMM</name>
<feature type="transmembrane region" description="Helical" evidence="10">
    <location>
        <begin position="264"/>
        <end position="288"/>
    </location>
</feature>
<dbReference type="EMBL" id="JBHSWE010000001">
    <property type="protein sequence ID" value="MFC6670443.1"/>
    <property type="molecule type" value="Genomic_DNA"/>
</dbReference>
<evidence type="ECO:0000313" key="13">
    <source>
        <dbReference type="Proteomes" id="UP001596422"/>
    </source>
</evidence>
<keyword evidence="7" id="KW-0029">Amino-acid transport</keyword>
<dbReference type="PANTHER" id="PTHR30133">
    <property type="entry name" value="CATIONIC AMINO ACID TRANSPORTER, MEMBRANE COMPONENT"/>
    <property type="match status" value="1"/>
</dbReference>
<evidence type="ECO:0000256" key="9">
    <source>
        <dbReference type="ARBA" id="ARBA00023136"/>
    </source>
</evidence>
<feature type="domain" description="ABC transmembrane type-1" evidence="11">
    <location>
        <begin position="14"/>
        <end position="214"/>
    </location>
</feature>
<dbReference type="Proteomes" id="UP001596422">
    <property type="component" value="Unassembled WGS sequence"/>
</dbReference>
<dbReference type="InterPro" id="IPR000515">
    <property type="entry name" value="MetI-like"/>
</dbReference>